<dbReference type="EMBL" id="KY774314">
    <property type="protein sequence ID" value="ART31837.1"/>
    <property type="molecule type" value="Genomic_DNA"/>
</dbReference>
<reference evidence="1" key="1">
    <citation type="submission" date="2017-03" db="EMBL/GenBank/DDBJ databases">
        <title>The mitochondrial genome of the carnivorous plant Utricularia reniformis (Lentibulariaceae): structure, comparative analysis and evolutionary landmarks.</title>
        <authorList>
            <person name="Silva S.R."/>
            <person name="Alvarenga D.O."/>
            <person name="Michael T.P."/>
            <person name="Miranda V.F.O."/>
            <person name="Varani A.M."/>
        </authorList>
    </citation>
    <scope>NUCLEOTIDE SEQUENCE</scope>
</reference>
<organism evidence="1">
    <name type="scientific">Utricularia reniformis</name>
    <dbReference type="NCBI Taxonomy" id="192314"/>
    <lineage>
        <taxon>Eukaryota</taxon>
        <taxon>Viridiplantae</taxon>
        <taxon>Streptophyta</taxon>
        <taxon>Embryophyta</taxon>
        <taxon>Tracheophyta</taxon>
        <taxon>Spermatophyta</taxon>
        <taxon>Magnoliopsida</taxon>
        <taxon>eudicotyledons</taxon>
        <taxon>Gunneridae</taxon>
        <taxon>Pentapetalae</taxon>
        <taxon>asterids</taxon>
        <taxon>lamiids</taxon>
        <taxon>Lamiales</taxon>
        <taxon>Lentibulariaceae</taxon>
        <taxon>Utricularia</taxon>
    </lineage>
</organism>
<protein>
    <submittedName>
        <fullName evidence="1">Uncharacterized protein</fullName>
    </submittedName>
</protein>
<sequence>MILSTRALQSDPLRWHTKIPNLRTTCSKQAQDLLSHIRSYATHEHVALSFLMFSFCRMLHSNIGFKTGWGWLPR</sequence>
<evidence type="ECO:0000313" key="1">
    <source>
        <dbReference type="EMBL" id="ART31837.1"/>
    </source>
</evidence>
<dbReference type="AlphaFoldDB" id="A0A1Y0B374"/>
<name>A0A1Y0B374_9LAMI</name>
<keyword evidence="1" id="KW-0496">Mitochondrion</keyword>
<proteinExistence type="predicted"/>
<accession>A0A1Y0B374</accession>
<geneLocation type="mitochondrion" evidence="1"/>
<gene>
    <name evidence="1" type="ORF">AEK19_MT1653</name>
</gene>